<keyword evidence="5 7" id="KW-0456">Lyase</keyword>
<keyword evidence="4 7" id="KW-0665">Pyrimidine biosynthesis</keyword>
<proteinExistence type="inferred from homology"/>
<dbReference type="InterPro" id="IPR018089">
    <property type="entry name" value="OMPdecase_AS"/>
</dbReference>
<evidence type="ECO:0000313" key="10">
    <source>
        <dbReference type="EMBL" id="MBM7658264.1"/>
    </source>
</evidence>
<gene>
    <name evidence="7" type="primary">pyrF</name>
    <name evidence="10" type="ORF">JOC27_001717</name>
</gene>
<reference evidence="10 11" key="1">
    <citation type="submission" date="2021-01" db="EMBL/GenBank/DDBJ databases">
        <title>Genomic Encyclopedia of Type Strains, Phase IV (KMG-IV): sequencing the most valuable type-strain genomes for metagenomic binning, comparative biology and taxonomic classification.</title>
        <authorList>
            <person name="Goeker M."/>
        </authorList>
    </citation>
    <scope>NUCLEOTIDE SEQUENCE [LARGE SCALE GENOMIC DNA]</scope>
    <source>
        <strain evidence="10 11">DSM 100968</strain>
    </source>
</reference>
<feature type="binding site" evidence="7">
    <location>
        <position position="12"/>
    </location>
    <ligand>
        <name>substrate</name>
    </ligand>
</feature>
<feature type="binding site" evidence="7">
    <location>
        <position position="122"/>
    </location>
    <ligand>
        <name>substrate</name>
    </ligand>
</feature>
<dbReference type="InterPro" id="IPR013785">
    <property type="entry name" value="Aldolase_TIM"/>
</dbReference>
<evidence type="ECO:0000256" key="6">
    <source>
        <dbReference type="ARBA" id="ARBA00049157"/>
    </source>
</evidence>
<dbReference type="EMBL" id="JAFBEV010000014">
    <property type="protein sequence ID" value="MBM7658264.1"/>
    <property type="molecule type" value="Genomic_DNA"/>
</dbReference>
<evidence type="ECO:0000256" key="5">
    <source>
        <dbReference type="ARBA" id="ARBA00023239"/>
    </source>
</evidence>
<comment type="caution">
    <text evidence="10">The sequence shown here is derived from an EMBL/GenBank/DDBJ whole genome shotgun (WGS) entry which is preliminary data.</text>
</comment>
<feature type="binding site" evidence="7">
    <location>
        <position position="193"/>
    </location>
    <ligand>
        <name>substrate</name>
    </ligand>
</feature>
<keyword evidence="3 7" id="KW-0210">Decarboxylase</keyword>
<comment type="pathway">
    <text evidence="2 7 8">Pyrimidine metabolism; UMP biosynthesis via de novo pathway; UMP from orotate: step 2/2.</text>
</comment>
<evidence type="ECO:0000256" key="2">
    <source>
        <dbReference type="ARBA" id="ARBA00004861"/>
    </source>
</evidence>
<evidence type="ECO:0000313" key="11">
    <source>
        <dbReference type="Proteomes" id="UP000823201"/>
    </source>
</evidence>
<keyword evidence="11" id="KW-1185">Reference proteome</keyword>
<dbReference type="CDD" id="cd04725">
    <property type="entry name" value="OMP_decarboxylase_like"/>
    <property type="match status" value="1"/>
</dbReference>
<dbReference type="InterPro" id="IPR011060">
    <property type="entry name" value="RibuloseP-bd_barrel"/>
</dbReference>
<dbReference type="InterPro" id="IPR001754">
    <property type="entry name" value="OMPdeCOase_dom"/>
</dbReference>
<comment type="catalytic activity">
    <reaction evidence="6 7 8">
        <text>orotidine 5'-phosphate + H(+) = UMP + CO2</text>
        <dbReference type="Rhea" id="RHEA:11596"/>
        <dbReference type="ChEBI" id="CHEBI:15378"/>
        <dbReference type="ChEBI" id="CHEBI:16526"/>
        <dbReference type="ChEBI" id="CHEBI:57538"/>
        <dbReference type="ChEBI" id="CHEBI:57865"/>
        <dbReference type="EC" id="4.1.1.23"/>
    </reaction>
</comment>
<feature type="binding site" evidence="7">
    <location>
        <begin position="61"/>
        <end position="70"/>
    </location>
    <ligand>
        <name>substrate</name>
    </ligand>
</feature>
<evidence type="ECO:0000256" key="1">
    <source>
        <dbReference type="ARBA" id="ARBA00002356"/>
    </source>
</evidence>
<dbReference type="Proteomes" id="UP000823201">
    <property type="component" value="Unassembled WGS sequence"/>
</dbReference>
<feature type="binding site" evidence="7">
    <location>
        <position position="214"/>
    </location>
    <ligand>
        <name>substrate</name>
    </ligand>
</feature>
<comment type="subunit">
    <text evidence="7">Homodimer.</text>
</comment>
<comment type="function">
    <text evidence="1 7">Catalyzes the decarboxylation of orotidine 5'-monophosphate (OMP) to uridine 5'-monophosphate (UMP).</text>
</comment>
<dbReference type="Gene3D" id="3.20.20.70">
    <property type="entry name" value="Aldolase class I"/>
    <property type="match status" value="1"/>
</dbReference>
<organism evidence="10 11">
    <name type="scientific">Sporolactobacillus spathodeae</name>
    <dbReference type="NCBI Taxonomy" id="1465502"/>
    <lineage>
        <taxon>Bacteria</taxon>
        <taxon>Bacillati</taxon>
        <taxon>Bacillota</taxon>
        <taxon>Bacilli</taxon>
        <taxon>Bacillales</taxon>
        <taxon>Sporolactobacillaceae</taxon>
        <taxon>Sporolactobacillus</taxon>
    </lineage>
</organism>
<accession>A0ABS2Q909</accession>
<dbReference type="InterPro" id="IPR047596">
    <property type="entry name" value="OMPdecase_bac"/>
</dbReference>
<dbReference type="NCBIfam" id="TIGR01740">
    <property type="entry name" value="pyrF"/>
    <property type="match status" value="1"/>
</dbReference>
<evidence type="ECO:0000259" key="9">
    <source>
        <dbReference type="SMART" id="SM00934"/>
    </source>
</evidence>
<feature type="binding site" evidence="7">
    <location>
        <position position="34"/>
    </location>
    <ligand>
        <name>substrate</name>
    </ligand>
</feature>
<dbReference type="InterPro" id="IPR014732">
    <property type="entry name" value="OMPdecase"/>
</dbReference>
<evidence type="ECO:0000256" key="7">
    <source>
        <dbReference type="HAMAP-Rule" id="MF_01200"/>
    </source>
</evidence>
<dbReference type="GO" id="GO:0004590">
    <property type="term" value="F:orotidine-5'-phosphate decarboxylase activity"/>
    <property type="evidence" value="ECO:0007669"/>
    <property type="project" value="UniProtKB-EC"/>
</dbReference>
<dbReference type="PANTHER" id="PTHR32119">
    <property type="entry name" value="OROTIDINE 5'-PHOSPHATE DECARBOXYLASE"/>
    <property type="match status" value="1"/>
</dbReference>
<dbReference type="NCBIfam" id="NF001273">
    <property type="entry name" value="PRK00230.1"/>
    <property type="match status" value="1"/>
</dbReference>
<evidence type="ECO:0000256" key="3">
    <source>
        <dbReference type="ARBA" id="ARBA00022793"/>
    </source>
</evidence>
<comment type="similarity">
    <text evidence="7">Belongs to the OMP decarboxylase family. Type 1 subfamily.</text>
</comment>
<feature type="binding site" evidence="7">
    <location>
        <position position="184"/>
    </location>
    <ligand>
        <name>substrate</name>
    </ligand>
</feature>
<name>A0ABS2Q909_9BACL</name>
<sequence>MSSNEKIILALDVPSKDEMLALLAKINAPGCYVKVGMELYYQEGADIVRALKASGYRVFLDLKLHDIPNTVRRAMRGLARVGADMVNVHAAGGSVMMRAAAEGLAEGAVGKRPICLAVTQLTSTSQEMLESEILIQQPIVDVIQSYASLAARAGMDGVVCSAWEAAAIKRATSSQFLAVTPGIRLAKDAAGDQKRVATPGRARTLGSDYIVVGRSITAASDPAAAYRQVVEEWGNTEWKTDN</sequence>
<protein>
    <recommendedName>
        <fullName evidence="7">Orotidine 5'-phosphate decarboxylase</fullName>
        <ecNumber evidence="7">4.1.1.23</ecNumber>
    </recommendedName>
    <alternativeName>
        <fullName evidence="7">OMP decarboxylase</fullName>
        <shortName evidence="7">OMPDCase</shortName>
        <shortName evidence="7">OMPdecase</shortName>
    </alternativeName>
</protein>
<evidence type="ECO:0000256" key="8">
    <source>
        <dbReference type="RuleBase" id="RU000512"/>
    </source>
</evidence>
<dbReference type="HAMAP" id="MF_01200_B">
    <property type="entry name" value="OMPdecase_type1_B"/>
    <property type="match status" value="1"/>
</dbReference>
<dbReference type="Pfam" id="PF00215">
    <property type="entry name" value="OMPdecase"/>
    <property type="match status" value="1"/>
</dbReference>
<feature type="binding site" evidence="7">
    <location>
        <position position="213"/>
    </location>
    <ligand>
        <name>substrate</name>
    </ligand>
</feature>
<evidence type="ECO:0000256" key="4">
    <source>
        <dbReference type="ARBA" id="ARBA00022975"/>
    </source>
</evidence>
<feature type="domain" description="Orotidine 5'-phosphate decarboxylase" evidence="9">
    <location>
        <begin position="6"/>
        <end position="229"/>
    </location>
</feature>
<dbReference type="PANTHER" id="PTHR32119:SF2">
    <property type="entry name" value="OROTIDINE 5'-PHOSPHATE DECARBOXYLASE"/>
    <property type="match status" value="1"/>
</dbReference>
<dbReference type="EC" id="4.1.1.23" evidence="7"/>
<dbReference type="PROSITE" id="PS00156">
    <property type="entry name" value="OMPDECASE"/>
    <property type="match status" value="1"/>
</dbReference>
<feature type="active site" description="Proton donor" evidence="7">
    <location>
        <position position="63"/>
    </location>
</feature>
<dbReference type="SMART" id="SM00934">
    <property type="entry name" value="OMPdecase"/>
    <property type="match status" value="1"/>
</dbReference>
<dbReference type="RefSeq" id="WP_205006827.1">
    <property type="nucleotide sequence ID" value="NZ_CBCRXA010000013.1"/>
</dbReference>
<dbReference type="SUPFAM" id="SSF51366">
    <property type="entry name" value="Ribulose-phoshate binding barrel"/>
    <property type="match status" value="1"/>
</dbReference>